<dbReference type="AlphaFoldDB" id="A0A1S8YL98"/>
<dbReference type="STRING" id="1926881.BTJ39_11555"/>
<dbReference type="InterPro" id="IPR036388">
    <property type="entry name" value="WH-like_DNA-bd_sf"/>
</dbReference>
<accession>A0A1S8YL98</accession>
<gene>
    <name evidence="5" type="ORF">BTJ39_11555</name>
</gene>
<keyword evidence="2" id="KW-0238">DNA-binding</keyword>
<dbReference type="OrthoDB" id="7003764at2"/>
<dbReference type="Pfam" id="PF00392">
    <property type="entry name" value="GntR"/>
    <property type="match status" value="1"/>
</dbReference>
<evidence type="ECO:0000256" key="1">
    <source>
        <dbReference type="ARBA" id="ARBA00023015"/>
    </source>
</evidence>
<dbReference type="RefSeq" id="WP_078002855.1">
    <property type="nucleotide sequence ID" value="NZ_MRUL01000007.1"/>
</dbReference>
<dbReference type="PROSITE" id="PS50949">
    <property type="entry name" value="HTH_GNTR"/>
    <property type="match status" value="1"/>
</dbReference>
<dbReference type="SMART" id="SM00895">
    <property type="entry name" value="FCD"/>
    <property type="match status" value="1"/>
</dbReference>
<keyword evidence="1" id="KW-0805">Transcription regulation</keyword>
<dbReference type="GO" id="GO:0003700">
    <property type="term" value="F:DNA-binding transcription factor activity"/>
    <property type="evidence" value="ECO:0007669"/>
    <property type="project" value="InterPro"/>
</dbReference>
<organism evidence="5 6">
    <name type="scientific">Izhakiella australiensis</name>
    <dbReference type="NCBI Taxonomy" id="1926881"/>
    <lineage>
        <taxon>Bacteria</taxon>
        <taxon>Pseudomonadati</taxon>
        <taxon>Pseudomonadota</taxon>
        <taxon>Gammaproteobacteria</taxon>
        <taxon>Enterobacterales</taxon>
        <taxon>Erwiniaceae</taxon>
        <taxon>Izhakiella</taxon>
    </lineage>
</organism>
<dbReference type="InterPro" id="IPR008920">
    <property type="entry name" value="TF_FadR/GntR_C"/>
</dbReference>
<evidence type="ECO:0000259" key="4">
    <source>
        <dbReference type="PROSITE" id="PS50949"/>
    </source>
</evidence>
<dbReference type="InterPro" id="IPR011711">
    <property type="entry name" value="GntR_C"/>
</dbReference>
<dbReference type="InterPro" id="IPR000524">
    <property type="entry name" value="Tscrpt_reg_HTH_GntR"/>
</dbReference>
<evidence type="ECO:0000313" key="6">
    <source>
        <dbReference type="Proteomes" id="UP000190667"/>
    </source>
</evidence>
<reference evidence="5 6" key="1">
    <citation type="submission" date="2016-12" db="EMBL/GenBank/DDBJ databases">
        <title>Izhakiella australiana sp. nov. of genus Izhakiella isolated from Australian desert.</title>
        <authorList>
            <person name="Ji M."/>
        </authorList>
    </citation>
    <scope>NUCLEOTIDE SEQUENCE [LARGE SCALE GENOMIC DNA]</scope>
    <source>
        <strain evidence="5 6">D4N98</strain>
    </source>
</reference>
<keyword evidence="3" id="KW-0804">Transcription</keyword>
<dbReference type="GO" id="GO:0003677">
    <property type="term" value="F:DNA binding"/>
    <property type="evidence" value="ECO:0007669"/>
    <property type="project" value="UniProtKB-KW"/>
</dbReference>
<dbReference type="PANTHER" id="PTHR43537:SF45">
    <property type="entry name" value="GNTR FAMILY REGULATORY PROTEIN"/>
    <property type="match status" value="1"/>
</dbReference>
<dbReference type="Gene3D" id="1.20.120.530">
    <property type="entry name" value="GntR ligand-binding domain-like"/>
    <property type="match status" value="1"/>
</dbReference>
<proteinExistence type="predicted"/>
<dbReference type="EMBL" id="MRUL01000007">
    <property type="protein sequence ID" value="OON39668.1"/>
    <property type="molecule type" value="Genomic_DNA"/>
</dbReference>
<dbReference type="Pfam" id="PF07729">
    <property type="entry name" value="FCD"/>
    <property type="match status" value="1"/>
</dbReference>
<comment type="caution">
    <text evidence="5">The sequence shown here is derived from an EMBL/GenBank/DDBJ whole genome shotgun (WGS) entry which is preliminary data.</text>
</comment>
<dbReference type="CDD" id="cd07377">
    <property type="entry name" value="WHTH_GntR"/>
    <property type="match status" value="1"/>
</dbReference>
<sequence length="217" mass="23989">MGQEPQLRQTNLRDQALSILKLRLVSGDLAPGQIYSASALAEELGVSNSPVREAMLTLVNQGLMEAVRNRGFRVLPLSDKERHNIYELRMLLEVPSMAKLAGMKEKIITRKAEFAAIAANMVNFAREGDIVGYLEMDRQFHLGLLAILENEQLVTIVENLRDQSRQYGLKALRETGGLIKSAEEHQPILEAMAAGDETLTASLMTAHLTHLVGDWAG</sequence>
<dbReference type="PANTHER" id="PTHR43537">
    <property type="entry name" value="TRANSCRIPTIONAL REGULATOR, GNTR FAMILY"/>
    <property type="match status" value="1"/>
</dbReference>
<protein>
    <submittedName>
        <fullName evidence="5">GntR family transcriptional regulator</fullName>
    </submittedName>
</protein>
<dbReference type="Proteomes" id="UP000190667">
    <property type="component" value="Unassembled WGS sequence"/>
</dbReference>
<feature type="domain" description="HTH gntR-type" evidence="4">
    <location>
        <begin position="10"/>
        <end position="77"/>
    </location>
</feature>
<dbReference type="InterPro" id="IPR036390">
    <property type="entry name" value="WH_DNA-bd_sf"/>
</dbReference>
<evidence type="ECO:0000313" key="5">
    <source>
        <dbReference type="EMBL" id="OON39668.1"/>
    </source>
</evidence>
<evidence type="ECO:0000256" key="2">
    <source>
        <dbReference type="ARBA" id="ARBA00023125"/>
    </source>
</evidence>
<keyword evidence="6" id="KW-1185">Reference proteome</keyword>
<dbReference type="SUPFAM" id="SSF48008">
    <property type="entry name" value="GntR ligand-binding domain-like"/>
    <property type="match status" value="1"/>
</dbReference>
<name>A0A1S8YL98_9GAMM</name>
<evidence type="ECO:0000256" key="3">
    <source>
        <dbReference type="ARBA" id="ARBA00023163"/>
    </source>
</evidence>
<dbReference type="SMART" id="SM00345">
    <property type="entry name" value="HTH_GNTR"/>
    <property type="match status" value="1"/>
</dbReference>
<dbReference type="Gene3D" id="1.10.10.10">
    <property type="entry name" value="Winged helix-like DNA-binding domain superfamily/Winged helix DNA-binding domain"/>
    <property type="match status" value="1"/>
</dbReference>
<dbReference type="SUPFAM" id="SSF46785">
    <property type="entry name" value="Winged helix' DNA-binding domain"/>
    <property type="match status" value="1"/>
</dbReference>